<evidence type="ECO:0000256" key="7">
    <source>
        <dbReference type="RuleBase" id="RU367148"/>
    </source>
</evidence>
<reference evidence="9" key="1">
    <citation type="submission" date="2020-05" db="UniProtKB">
        <authorList>
            <consortium name="EnsemblMetazoa"/>
        </authorList>
    </citation>
    <scope>IDENTIFICATION</scope>
    <source>
        <strain evidence="9">TTRI</strain>
    </source>
</reference>
<dbReference type="AlphaFoldDB" id="A0A1A9UWP8"/>
<dbReference type="Proteomes" id="UP000078200">
    <property type="component" value="Unassembled WGS sequence"/>
</dbReference>
<keyword evidence="4 7" id="KW-0747">Spliceosome</keyword>
<feature type="region of interest" description="Disordered" evidence="8">
    <location>
        <begin position="35"/>
        <end position="78"/>
    </location>
</feature>
<dbReference type="GO" id="GO:0071013">
    <property type="term" value="C:catalytic step 2 spliceosome"/>
    <property type="evidence" value="ECO:0007669"/>
    <property type="project" value="TreeGrafter"/>
</dbReference>
<organism evidence="9 10">
    <name type="scientific">Glossina austeni</name>
    <name type="common">Savannah tsetse fly</name>
    <dbReference type="NCBI Taxonomy" id="7395"/>
    <lineage>
        <taxon>Eukaryota</taxon>
        <taxon>Metazoa</taxon>
        <taxon>Ecdysozoa</taxon>
        <taxon>Arthropoda</taxon>
        <taxon>Hexapoda</taxon>
        <taxon>Insecta</taxon>
        <taxon>Pterygota</taxon>
        <taxon>Neoptera</taxon>
        <taxon>Endopterygota</taxon>
        <taxon>Diptera</taxon>
        <taxon>Brachycera</taxon>
        <taxon>Muscomorpha</taxon>
        <taxon>Hippoboscoidea</taxon>
        <taxon>Glossinidae</taxon>
        <taxon>Glossina</taxon>
    </lineage>
</organism>
<evidence type="ECO:0000256" key="8">
    <source>
        <dbReference type="SAM" id="MobiDB-lite"/>
    </source>
</evidence>
<evidence type="ECO:0000256" key="3">
    <source>
        <dbReference type="ARBA" id="ARBA00022664"/>
    </source>
</evidence>
<evidence type="ECO:0000256" key="5">
    <source>
        <dbReference type="ARBA" id="ARBA00023187"/>
    </source>
</evidence>
<dbReference type="GO" id="GO:0071014">
    <property type="term" value="C:post-mRNA release spliceosomal complex"/>
    <property type="evidence" value="ECO:0007669"/>
    <property type="project" value="TreeGrafter"/>
</dbReference>
<dbReference type="GO" id="GO:0000974">
    <property type="term" value="C:Prp19 complex"/>
    <property type="evidence" value="ECO:0007669"/>
    <property type="project" value="TreeGrafter"/>
</dbReference>
<proteinExistence type="inferred from homology"/>
<dbReference type="PANTHER" id="PTHR13264:SF5">
    <property type="entry name" value="PRE-MRNA-SPLICING FACTOR SYF2"/>
    <property type="match status" value="1"/>
</dbReference>
<keyword evidence="3 7" id="KW-0507">mRNA processing</keyword>
<evidence type="ECO:0000256" key="1">
    <source>
        <dbReference type="ARBA" id="ARBA00004123"/>
    </source>
</evidence>
<comment type="similarity">
    <text evidence="2 7">Belongs to the SYF2 family.</text>
</comment>
<evidence type="ECO:0000313" key="9">
    <source>
        <dbReference type="EnsemblMetazoa" id="GAUT018295-PA"/>
    </source>
</evidence>
<comment type="subunit">
    <text evidence="7">May be part of a spliceosome complex.</text>
</comment>
<keyword evidence="5 7" id="KW-0508">mRNA splicing</keyword>
<evidence type="ECO:0000256" key="4">
    <source>
        <dbReference type="ARBA" id="ARBA00022728"/>
    </source>
</evidence>
<dbReference type="PANTHER" id="PTHR13264">
    <property type="entry name" value="GCIP-INTERACTING PROTEIN P29"/>
    <property type="match status" value="1"/>
</dbReference>
<dbReference type="InterPro" id="IPR013260">
    <property type="entry name" value="mRNA_splic_SYF2"/>
</dbReference>
<comment type="function">
    <text evidence="7">Involved in pre-mRNA splicing.</text>
</comment>
<dbReference type="STRING" id="7395.A0A1A9UWP8"/>
<dbReference type="EnsemblMetazoa" id="GAUT018295-RA">
    <property type="protein sequence ID" value="GAUT018295-PA"/>
    <property type="gene ID" value="GAUT018295"/>
</dbReference>
<name>A0A1A9UWP8_GLOAU</name>
<dbReference type="GO" id="GO:0000398">
    <property type="term" value="P:mRNA splicing, via spliceosome"/>
    <property type="evidence" value="ECO:0007669"/>
    <property type="project" value="UniProtKB-UniRule"/>
</dbReference>
<protein>
    <recommendedName>
        <fullName evidence="7">Pre-mRNA-splicing factor SYF2</fullName>
    </recommendedName>
</protein>
<evidence type="ECO:0000256" key="2">
    <source>
        <dbReference type="ARBA" id="ARBA00010028"/>
    </source>
</evidence>
<sequence length="109" mass="13217">MQYGRHMRRFEILNSQIFAIRNKYLKGSDLERSNVEHVNANKKKKNPDEEDLEQQIEKRKKYSRRRTYNDDANADFINERNSKVNKKLRRCYSEHAAEIKRNMERATVI</sequence>
<comment type="subcellular location">
    <subcellularLocation>
        <location evidence="1 7">Nucleus</location>
    </subcellularLocation>
</comment>
<accession>A0A1A9UWP8</accession>
<evidence type="ECO:0000313" key="10">
    <source>
        <dbReference type="Proteomes" id="UP000078200"/>
    </source>
</evidence>
<keyword evidence="6 7" id="KW-0539">Nucleus</keyword>
<dbReference type="VEuPathDB" id="VectorBase:GAUT018295"/>
<evidence type="ECO:0000256" key="6">
    <source>
        <dbReference type="ARBA" id="ARBA00023242"/>
    </source>
</evidence>
<keyword evidence="10" id="KW-1185">Reference proteome</keyword>
<dbReference type="Pfam" id="PF08231">
    <property type="entry name" value="SYF2"/>
    <property type="match status" value="1"/>
</dbReference>